<evidence type="ECO:0000313" key="2">
    <source>
        <dbReference type="Proteomes" id="UP000821865"/>
    </source>
</evidence>
<protein>
    <submittedName>
        <fullName evidence="1">Uncharacterized protein</fullName>
    </submittedName>
</protein>
<comment type="caution">
    <text evidence="1">The sequence shown here is derived from an EMBL/GenBank/DDBJ whole genome shotgun (WGS) entry which is preliminary data.</text>
</comment>
<keyword evidence="2" id="KW-1185">Reference proteome</keyword>
<sequence length="252" mass="29141">MSPPVCQQAPSRGLSLKAWITVGALVTTVLVVALVTLLVLIARGRSNAAQPHLLLRCTSADCVKYEVFLRSTLNTTVKPCEDFKAFVTSRWLPGYNASNRLRWLRQWSVKSHWARMMIDEIRHHRFSTSIMNLVANSYAACKDGGSEQRGEKRMVFKQFLQNLSIPWPEMPVQTVDILDVLIKLCVKWNIPLWFNAKMLFHRTADGQKIIYIGPSDYAYFWSQLYKDMDSQAARRYIGEYINIFHPRWDPRT</sequence>
<gene>
    <name evidence="1" type="ORF">HPB49_012744</name>
</gene>
<dbReference type="EMBL" id="CM023477">
    <property type="protein sequence ID" value="KAH7937500.1"/>
    <property type="molecule type" value="Genomic_DNA"/>
</dbReference>
<reference evidence="1" key="1">
    <citation type="submission" date="2020-05" db="EMBL/GenBank/DDBJ databases">
        <title>Large-scale comparative analyses of tick genomes elucidate their genetic diversity and vector capacities.</title>
        <authorList>
            <person name="Jia N."/>
            <person name="Wang J."/>
            <person name="Shi W."/>
            <person name="Du L."/>
            <person name="Sun Y."/>
            <person name="Zhan W."/>
            <person name="Jiang J."/>
            <person name="Wang Q."/>
            <person name="Zhang B."/>
            <person name="Ji P."/>
            <person name="Sakyi L.B."/>
            <person name="Cui X."/>
            <person name="Yuan T."/>
            <person name="Jiang B."/>
            <person name="Yang W."/>
            <person name="Lam T.T.-Y."/>
            <person name="Chang Q."/>
            <person name="Ding S."/>
            <person name="Wang X."/>
            <person name="Zhu J."/>
            <person name="Ruan X."/>
            <person name="Zhao L."/>
            <person name="Wei J."/>
            <person name="Que T."/>
            <person name="Du C."/>
            <person name="Cheng J."/>
            <person name="Dai P."/>
            <person name="Han X."/>
            <person name="Huang E."/>
            <person name="Gao Y."/>
            <person name="Liu J."/>
            <person name="Shao H."/>
            <person name="Ye R."/>
            <person name="Li L."/>
            <person name="Wei W."/>
            <person name="Wang X."/>
            <person name="Wang C."/>
            <person name="Yang T."/>
            <person name="Huo Q."/>
            <person name="Li W."/>
            <person name="Guo W."/>
            <person name="Chen H."/>
            <person name="Zhou L."/>
            <person name="Ni X."/>
            <person name="Tian J."/>
            <person name="Zhou Y."/>
            <person name="Sheng Y."/>
            <person name="Liu T."/>
            <person name="Pan Y."/>
            <person name="Xia L."/>
            <person name="Li J."/>
            <person name="Zhao F."/>
            <person name="Cao W."/>
        </authorList>
    </citation>
    <scope>NUCLEOTIDE SEQUENCE</scope>
    <source>
        <strain evidence="1">Dsil-2018</strain>
    </source>
</reference>
<proteinExistence type="predicted"/>
<organism evidence="1 2">
    <name type="scientific">Dermacentor silvarum</name>
    <name type="common">Tick</name>
    <dbReference type="NCBI Taxonomy" id="543639"/>
    <lineage>
        <taxon>Eukaryota</taxon>
        <taxon>Metazoa</taxon>
        <taxon>Ecdysozoa</taxon>
        <taxon>Arthropoda</taxon>
        <taxon>Chelicerata</taxon>
        <taxon>Arachnida</taxon>
        <taxon>Acari</taxon>
        <taxon>Parasitiformes</taxon>
        <taxon>Ixodida</taxon>
        <taxon>Ixodoidea</taxon>
        <taxon>Ixodidae</taxon>
        <taxon>Rhipicephalinae</taxon>
        <taxon>Dermacentor</taxon>
    </lineage>
</organism>
<name>A0ACB8C9H4_DERSI</name>
<dbReference type="Proteomes" id="UP000821865">
    <property type="component" value="Chromosome 8"/>
</dbReference>
<evidence type="ECO:0000313" key="1">
    <source>
        <dbReference type="EMBL" id="KAH7937500.1"/>
    </source>
</evidence>
<accession>A0ACB8C9H4</accession>